<dbReference type="EMBL" id="JYDQ01001920">
    <property type="protein sequence ID" value="KRY04478.1"/>
    <property type="molecule type" value="Genomic_DNA"/>
</dbReference>
<reference evidence="2 3" key="1">
    <citation type="submission" date="2015-01" db="EMBL/GenBank/DDBJ databases">
        <title>Evolution of Trichinella species and genotypes.</title>
        <authorList>
            <person name="Korhonen P.K."/>
            <person name="Edoardo P."/>
            <person name="Giuseppe L.R."/>
            <person name="Gasser R.B."/>
        </authorList>
    </citation>
    <scope>NUCLEOTIDE SEQUENCE [LARGE SCALE GENOMIC DNA]</scope>
    <source>
        <strain evidence="2">ISS2496</strain>
    </source>
</reference>
<gene>
    <name evidence="2" type="ORF">T12_4647</name>
</gene>
<feature type="non-terminal residue" evidence="2">
    <location>
        <position position="150"/>
    </location>
</feature>
<comment type="caution">
    <text evidence="2">The sequence shown here is derived from an EMBL/GenBank/DDBJ whole genome shotgun (WGS) entry which is preliminary data.</text>
</comment>
<feature type="compositionally biased region" description="Basic residues" evidence="1">
    <location>
        <begin position="122"/>
        <end position="135"/>
    </location>
</feature>
<protein>
    <submittedName>
        <fullName evidence="2">Uncharacterized protein</fullName>
    </submittedName>
</protein>
<name>A0A0V0YW00_9BILA</name>
<feature type="region of interest" description="Disordered" evidence="1">
    <location>
        <begin position="119"/>
        <end position="150"/>
    </location>
</feature>
<organism evidence="2 3">
    <name type="scientific">Trichinella patagoniensis</name>
    <dbReference type="NCBI Taxonomy" id="990121"/>
    <lineage>
        <taxon>Eukaryota</taxon>
        <taxon>Metazoa</taxon>
        <taxon>Ecdysozoa</taxon>
        <taxon>Nematoda</taxon>
        <taxon>Enoplea</taxon>
        <taxon>Dorylaimia</taxon>
        <taxon>Trichinellida</taxon>
        <taxon>Trichinellidae</taxon>
        <taxon>Trichinella</taxon>
    </lineage>
</organism>
<evidence type="ECO:0000313" key="3">
    <source>
        <dbReference type="Proteomes" id="UP000054783"/>
    </source>
</evidence>
<sequence>LEKREETSTSGVEKSQVSLPRCSVQRGLPNVVKRTSRQLAGERGLKKWVTGNPWRQGPGWPAEPLQARQCSPEGSGRTTRLSRVGESPSGQSELALTMDDAADPRHSTIKRNAAGVWQTSVHRLRSASRHLSAKGKHGDAERTEGELHRT</sequence>
<dbReference type="Proteomes" id="UP000054783">
    <property type="component" value="Unassembled WGS sequence"/>
</dbReference>
<feature type="region of interest" description="Disordered" evidence="1">
    <location>
        <begin position="49"/>
        <end position="93"/>
    </location>
</feature>
<dbReference type="AlphaFoldDB" id="A0A0V0YW00"/>
<evidence type="ECO:0000313" key="2">
    <source>
        <dbReference type="EMBL" id="KRY04478.1"/>
    </source>
</evidence>
<accession>A0A0V0YW00</accession>
<feature type="compositionally biased region" description="Basic and acidic residues" evidence="1">
    <location>
        <begin position="136"/>
        <end position="150"/>
    </location>
</feature>
<feature type="non-terminal residue" evidence="2">
    <location>
        <position position="1"/>
    </location>
</feature>
<evidence type="ECO:0000256" key="1">
    <source>
        <dbReference type="SAM" id="MobiDB-lite"/>
    </source>
</evidence>
<proteinExistence type="predicted"/>
<keyword evidence="3" id="KW-1185">Reference proteome</keyword>